<reference evidence="1 2" key="1">
    <citation type="submission" date="2021-01" db="EMBL/GenBank/DDBJ databases">
        <title>Draft genome sequence of Micromonospora sp. strain STR1s_6.</title>
        <authorList>
            <person name="Karlyshev A."/>
            <person name="Jawad R."/>
        </authorList>
    </citation>
    <scope>NUCLEOTIDE SEQUENCE [LARGE SCALE GENOMIC DNA]</scope>
    <source>
        <strain evidence="1 2">STR1S-6</strain>
    </source>
</reference>
<evidence type="ECO:0008006" key="3">
    <source>
        <dbReference type="Google" id="ProtNLM"/>
    </source>
</evidence>
<evidence type="ECO:0000313" key="2">
    <source>
        <dbReference type="Proteomes" id="UP000622245"/>
    </source>
</evidence>
<accession>A0ABS1Y9Q3</accession>
<name>A0ABS1Y9Q3_9ACTN</name>
<proteinExistence type="predicted"/>
<sequence>MARDVEADILVRDKTSPGIQSVERNLKRATDQSNKMTASLNKGVAQWGRGIAKLGGAASKWANSGDSAGKRFARGIGNGLGKAAELGGAVGGSVVKAVSAAGPQVALAVSAVLVGAAVSAAPAVGAAVVGGAGLGGLVGGVLIASKDARVKGAFDDLGKEAGADLQAAAGRFVPATLEATKEARSAFKGMLPDLKRIFDVSATWLPGLTRSVGRGAQLALSGITKAITKAGPIITQVGQGVEGILASVGKVFGDLSDNGNSMALALKGVFGLVKLTILGVGGALNLLIEAFEFFVSKIPGGRKLLDSMTASQDGAKSSAFNLAGGFQALAGDANAAAAGMTNAKQQADELANGNISLARAQIASRDATRQAAEAIKENSKAKMSNRQRADENMSALLSMADAFNQETAAGEKSGIGAGKASAAYSTNRAALIKMAEQAGNSRKKAQELADRLLTMPKGVNIPVNVNTATASARLDSFTKKVKKANGTVINYTVRVNTQGDHRIVGQGTQLRRWGGIDYAMARGGAIGAHFATSPTVLYGERETGGEAFIPRRGDLGRSRGIAETVVRDWLGGDVAWDGRGGGGSAAPTVLEAHIEIGGEVVRVVQVQLRERDRALKRRVGAGAGK</sequence>
<protein>
    <recommendedName>
        <fullName evidence="3">Phage-related minor tail protein</fullName>
    </recommendedName>
</protein>
<evidence type="ECO:0000313" key="1">
    <source>
        <dbReference type="EMBL" id="MBM0274136.1"/>
    </source>
</evidence>
<gene>
    <name evidence="1" type="ORF">JM949_00985</name>
</gene>
<keyword evidence="2" id="KW-1185">Reference proteome</keyword>
<dbReference type="Proteomes" id="UP000622245">
    <property type="component" value="Unassembled WGS sequence"/>
</dbReference>
<comment type="caution">
    <text evidence="1">The sequence shown here is derived from an EMBL/GenBank/DDBJ whole genome shotgun (WGS) entry which is preliminary data.</text>
</comment>
<dbReference type="EMBL" id="JAEVHL010000002">
    <property type="protein sequence ID" value="MBM0274136.1"/>
    <property type="molecule type" value="Genomic_DNA"/>
</dbReference>
<dbReference type="RefSeq" id="WP_203146566.1">
    <property type="nucleotide sequence ID" value="NZ_JAEVHL010000002.1"/>
</dbReference>
<organism evidence="1 2">
    <name type="scientific">Micromonospora tarensis</name>
    <dbReference type="NCBI Taxonomy" id="2806100"/>
    <lineage>
        <taxon>Bacteria</taxon>
        <taxon>Bacillati</taxon>
        <taxon>Actinomycetota</taxon>
        <taxon>Actinomycetes</taxon>
        <taxon>Micromonosporales</taxon>
        <taxon>Micromonosporaceae</taxon>
        <taxon>Micromonospora</taxon>
    </lineage>
</organism>